<evidence type="ECO:0000256" key="3">
    <source>
        <dbReference type="ARBA" id="ARBA00022801"/>
    </source>
</evidence>
<dbReference type="InterPro" id="IPR002502">
    <property type="entry name" value="Amidase_domain"/>
</dbReference>
<evidence type="ECO:0000313" key="9">
    <source>
        <dbReference type="Proteomes" id="UP001500307"/>
    </source>
</evidence>
<comment type="caution">
    <text evidence="8">The sequence shown here is derived from an EMBL/GenBank/DDBJ whole genome shotgun (WGS) entry which is preliminary data.</text>
</comment>
<evidence type="ECO:0000313" key="8">
    <source>
        <dbReference type="EMBL" id="GAA4568183.1"/>
    </source>
</evidence>
<gene>
    <name evidence="8" type="ORF">GCM10023176_22080</name>
</gene>
<dbReference type="PANTHER" id="PTHR30417">
    <property type="entry name" value="N-ACETYLMURAMOYL-L-ALANINE AMIDASE AMID"/>
    <property type="match status" value="1"/>
</dbReference>
<accession>A0ABP8SFF2</accession>
<evidence type="ECO:0000256" key="2">
    <source>
        <dbReference type="ARBA" id="ARBA00011901"/>
    </source>
</evidence>
<evidence type="ECO:0000256" key="6">
    <source>
        <dbReference type="SAM" id="SignalP"/>
    </source>
</evidence>
<feature type="region of interest" description="Disordered" evidence="5">
    <location>
        <begin position="97"/>
        <end position="137"/>
    </location>
</feature>
<keyword evidence="4" id="KW-0961">Cell wall biogenesis/degradation</keyword>
<dbReference type="InterPro" id="IPR023346">
    <property type="entry name" value="Lysozyme-like_dom_sf"/>
</dbReference>
<dbReference type="InterPro" id="IPR036505">
    <property type="entry name" value="Amidase/PGRP_sf"/>
</dbReference>
<keyword evidence="3" id="KW-0378">Hydrolase</keyword>
<dbReference type="SMART" id="SM00644">
    <property type="entry name" value="Ami_2"/>
    <property type="match status" value="1"/>
</dbReference>
<reference evidence="9" key="1">
    <citation type="journal article" date="2019" name="Int. J. Syst. Evol. Microbiol.">
        <title>The Global Catalogue of Microorganisms (GCM) 10K type strain sequencing project: providing services to taxonomists for standard genome sequencing and annotation.</title>
        <authorList>
            <consortium name="The Broad Institute Genomics Platform"/>
            <consortium name="The Broad Institute Genome Sequencing Center for Infectious Disease"/>
            <person name="Wu L."/>
            <person name="Ma J."/>
        </authorList>
    </citation>
    <scope>NUCLEOTIDE SEQUENCE [LARGE SCALE GENOMIC DNA]</scope>
    <source>
        <strain evidence="9">JCM 3175</strain>
    </source>
</reference>
<keyword evidence="6" id="KW-0732">Signal</keyword>
<evidence type="ECO:0000256" key="1">
    <source>
        <dbReference type="ARBA" id="ARBA00001561"/>
    </source>
</evidence>
<dbReference type="Gene3D" id="1.10.530.10">
    <property type="match status" value="1"/>
</dbReference>
<feature type="compositionally biased region" description="Basic and acidic residues" evidence="5">
    <location>
        <begin position="105"/>
        <end position="118"/>
    </location>
</feature>
<dbReference type="InterPro" id="IPR051206">
    <property type="entry name" value="NAMLAA_amidase_2"/>
</dbReference>
<name>A0ABP8SFF2_9ACTN</name>
<organism evidence="8 9">
    <name type="scientific">Micromonospora coerulea</name>
    <dbReference type="NCBI Taxonomy" id="47856"/>
    <lineage>
        <taxon>Bacteria</taxon>
        <taxon>Bacillati</taxon>
        <taxon>Actinomycetota</taxon>
        <taxon>Actinomycetes</taxon>
        <taxon>Micromonosporales</taxon>
        <taxon>Micromonosporaceae</taxon>
        <taxon>Micromonospora</taxon>
    </lineage>
</organism>
<feature type="chain" id="PRO_5046375791" description="N-acetylmuramoyl-L-alanine amidase" evidence="6">
    <location>
        <begin position="33"/>
        <end position="681"/>
    </location>
</feature>
<evidence type="ECO:0000259" key="7">
    <source>
        <dbReference type="SMART" id="SM00644"/>
    </source>
</evidence>
<dbReference type="Proteomes" id="UP001500307">
    <property type="component" value="Unassembled WGS sequence"/>
</dbReference>
<dbReference type="EC" id="3.5.1.28" evidence="2"/>
<dbReference type="SUPFAM" id="SSF55846">
    <property type="entry name" value="N-acetylmuramoyl-L-alanine amidase-like"/>
    <property type="match status" value="1"/>
</dbReference>
<dbReference type="CDD" id="cd06583">
    <property type="entry name" value="PGRP"/>
    <property type="match status" value="1"/>
</dbReference>
<protein>
    <recommendedName>
        <fullName evidence="2">N-acetylmuramoyl-L-alanine amidase</fullName>
        <ecNumber evidence="2">3.5.1.28</ecNumber>
    </recommendedName>
</protein>
<sequence>MHRPTLPPRGRIVLGAAVAAATALLATGPVTAGPLAGDPTAPADRQQQYAAAAAEYGVPESVLLGVSYLESRWDTHPGQPSTSGGYGPMHLTDAEQVAATPSSAHVDENEDPRGDESRPLTVDPALVAEPTGDPLPRESLQTLDAAAALTGVPEETLRTDAAANIRGGAALLASYQQELAAPVGAGSDPAAWYGAVARYSGADTADAAAAFADEVYDQIGQGASRTTDDGQRVTLAATTVTPDESGLHKLGLRRVERPDGLECPVRLACEWIPAPYAEYTIPKTGVVTYGNHDLGNRPAQQKIEYIVIHDTEGYFGPSVNLVLDKTYLGWHYTLRSVDGYVAQHIKAKDVGWHAGNWYVNAKSIGIEHEGFAGHGTWYTEAMYRTSAKLVRHLALRFGIPLDRQHILGHDNVPGTVAGNVAGMHWDPGPYWDWSHYFQLMQAPFHSTGTPHTGLVTIDPDFAANRPAFIGCNQQPPGVPKPVPPAVPCPLRGSSSVILRTAPSPDAPLVNDRGLRPNGTPDTMYVSDHGARASAGQTYALADVQGDWTAIWYLGQQAWFFNPASAPTAKWAEGFVVTPRPGKATIPVYGRAYPERAAYPATIPYQTISPLQYTFPAGQRYALGAVLPGEYYRAVSFDGSAPGDRTVVRGENRYVQIQFGHRVMFANLDDVLILPASTGAPE</sequence>
<feature type="domain" description="N-acetylmuramoyl-L-alanine amidase" evidence="7">
    <location>
        <begin position="292"/>
        <end position="428"/>
    </location>
</feature>
<evidence type="ECO:0000256" key="5">
    <source>
        <dbReference type="SAM" id="MobiDB-lite"/>
    </source>
</evidence>
<dbReference type="RefSeq" id="WP_346118671.1">
    <property type="nucleotide sequence ID" value="NZ_BAABGU010000010.1"/>
</dbReference>
<dbReference type="SUPFAM" id="SSF53955">
    <property type="entry name" value="Lysozyme-like"/>
    <property type="match status" value="1"/>
</dbReference>
<dbReference type="Gene3D" id="3.40.80.10">
    <property type="entry name" value="Peptidoglycan recognition protein-like"/>
    <property type="match status" value="1"/>
</dbReference>
<dbReference type="EMBL" id="BAABGU010000010">
    <property type="protein sequence ID" value="GAA4568183.1"/>
    <property type="molecule type" value="Genomic_DNA"/>
</dbReference>
<dbReference type="Pfam" id="PF01510">
    <property type="entry name" value="Amidase_2"/>
    <property type="match status" value="1"/>
</dbReference>
<comment type="catalytic activity">
    <reaction evidence="1">
        <text>Hydrolyzes the link between N-acetylmuramoyl residues and L-amino acid residues in certain cell-wall glycopeptides.</text>
        <dbReference type="EC" id="3.5.1.28"/>
    </reaction>
</comment>
<dbReference type="PANTHER" id="PTHR30417:SF1">
    <property type="entry name" value="N-ACETYLMURAMOYL-L-ALANINE AMIDASE AMID"/>
    <property type="match status" value="1"/>
</dbReference>
<feature type="signal peptide" evidence="6">
    <location>
        <begin position="1"/>
        <end position="32"/>
    </location>
</feature>
<keyword evidence="9" id="KW-1185">Reference proteome</keyword>
<evidence type="ECO:0000256" key="4">
    <source>
        <dbReference type="ARBA" id="ARBA00023316"/>
    </source>
</evidence>
<proteinExistence type="predicted"/>